<evidence type="ECO:0008006" key="3">
    <source>
        <dbReference type="Google" id="ProtNLM"/>
    </source>
</evidence>
<dbReference type="KEGG" id="aei:AOY20_03595"/>
<organism evidence="1 2">
    <name type="scientific">Acinetobacter equi</name>
    <dbReference type="NCBI Taxonomy" id="1324350"/>
    <lineage>
        <taxon>Bacteria</taxon>
        <taxon>Pseudomonadati</taxon>
        <taxon>Pseudomonadota</taxon>
        <taxon>Gammaproteobacteria</taxon>
        <taxon>Moraxellales</taxon>
        <taxon>Moraxellaceae</taxon>
        <taxon>Acinetobacter</taxon>
    </lineage>
</organism>
<dbReference type="SUPFAM" id="SSF56059">
    <property type="entry name" value="Glutathione synthetase ATP-binding domain-like"/>
    <property type="match status" value="1"/>
</dbReference>
<keyword evidence="2" id="KW-1185">Reference proteome</keyword>
<dbReference type="InterPro" id="IPR029465">
    <property type="entry name" value="ATPgrasp_TupA"/>
</dbReference>
<dbReference type="RefSeq" id="WP_054580588.1">
    <property type="nucleotide sequence ID" value="NZ_CP012808.1"/>
</dbReference>
<dbReference type="InterPro" id="IPR013815">
    <property type="entry name" value="ATP_grasp_subdomain_1"/>
</dbReference>
<dbReference type="Gene3D" id="3.30.470.20">
    <property type="entry name" value="ATP-grasp fold, B domain"/>
    <property type="match status" value="1"/>
</dbReference>
<dbReference type="STRING" id="1324350.AOY20_03595"/>
<sequence length="285" mass="33173">MPNTLPNFSFRNKVREAIYIRRDNVKSKFHDYIFSLDMKSIAYPFVENLGIKCPKLFYKNEKLENIQINDIDGSFVLKPEQAHSSLGVYLCHNEHGNYHELLTNRTVSKQQIIEEAFSIMKEKKFSNKWMLEELVYPDDGKLYALDDWKFYCFYGEVGLILQKHKGIDGEITYKLYDESLVEAKNTGKYIGKIDSNLPLARNVRKMLDAARKLSSNVPLPFVRVDLFSSSEGVIFGEFTPFPGGFSMFWKAWDEKLGKMWMDAEARLDRDIKNGCFQEKYKSIGN</sequence>
<dbReference type="Pfam" id="PF14305">
    <property type="entry name" value="ATPgrasp_TupA"/>
    <property type="match status" value="1"/>
</dbReference>
<dbReference type="EMBL" id="CP012808">
    <property type="protein sequence ID" value="ALH94688.1"/>
    <property type="molecule type" value="Genomic_DNA"/>
</dbReference>
<dbReference type="OrthoDB" id="9791827at2"/>
<protein>
    <recommendedName>
        <fullName evidence="3">ATP-grasp domain-containing protein</fullName>
    </recommendedName>
</protein>
<proteinExistence type="predicted"/>
<reference evidence="1 2" key="1">
    <citation type="journal article" date="2015" name="Int. J. Syst. Evol. Microbiol.">
        <title>Acinetobacter equi sp. nov. isolated from horse faeces.</title>
        <authorList>
            <person name="Poppel M.T."/>
            <person name="Skiebe E."/>
            <person name="Laue M."/>
            <person name="Bergmann H."/>
            <person name="Ebersberger I."/>
            <person name="Garn T."/>
            <person name="Fruth A."/>
            <person name="Baumgardt S."/>
            <person name="Busse H.J."/>
            <person name="Wilharm G."/>
        </authorList>
    </citation>
    <scope>NUCLEOTIDE SEQUENCE [LARGE SCALE GENOMIC DNA]</scope>
    <source>
        <strain evidence="1 2">114</strain>
    </source>
</reference>
<dbReference type="GO" id="GO:0003824">
    <property type="term" value="F:catalytic activity"/>
    <property type="evidence" value="ECO:0007669"/>
    <property type="project" value="UniProtKB-ARBA"/>
</dbReference>
<dbReference type="AlphaFoldDB" id="A0A0N9VC71"/>
<dbReference type="Proteomes" id="UP000064939">
    <property type="component" value="Chromosome"/>
</dbReference>
<evidence type="ECO:0000313" key="2">
    <source>
        <dbReference type="Proteomes" id="UP000064939"/>
    </source>
</evidence>
<name>A0A0N9VC71_9GAMM</name>
<evidence type="ECO:0000313" key="1">
    <source>
        <dbReference type="EMBL" id="ALH94688.1"/>
    </source>
</evidence>
<accession>A0A0N9VC71</accession>
<gene>
    <name evidence="1" type="ORF">AOY20_03595</name>
</gene>
<dbReference type="Gene3D" id="3.30.1490.20">
    <property type="entry name" value="ATP-grasp fold, A domain"/>
    <property type="match status" value="1"/>
</dbReference>
<dbReference type="GO" id="GO:0005524">
    <property type="term" value="F:ATP binding"/>
    <property type="evidence" value="ECO:0007669"/>
    <property type="project" value="InterPro"/>
</dbReference>